<protein>
    <submittedName>
        <fullName evidence="2">Uncharacterized protein</fullName>
    </submittedName>
</protein>
<keyword evidence="3" id="KW-1185">Reference proteome</keyword>
<accession>A0A4C1UU18</accession>
<sequence length="101" mass="10805">MMMLSGITSSTLNDNSSTLAELSELQWSDDGERFTSPSSNSSAIRQTRDVAEVGDGRCSSRFVYSVNVSHSDAAMRAAYKICTSVSRLARSSPCGPHGLIP</sequence>
<evidence type="ECO:0000313" key="3">
    <source>
        <dbReference type="Proteomes" id="UP000299102"/>
    </source>
</evidence>
<comment type="caution">
    <text evidence="2">The sequence shown here is derived from an EMBL/GenBank/DDBJ whole genome shotgun (WGS) entry which is preliminary data.</text>
</comment>
<evidence type="ECO:0000256" key="1">
    <source>
        <dbReference type="SAM" id="MobiDB-lite"/>
    </source>
</evidence>
<evidence type="ECO:0000313" key="2">
    <source>
        <dbReference type="EMBL" id="GBP29789.1"/>
    </source>
</evidence>
<dbReference type="AlphaFoldDB" id="A0A4C1UU18"/>
<organism evidence="2 3">
    <name type="scientific">Eumeta variegata</name>
    <name type="common">Bagworm moth</name>
    <name type="synonym">Eumeta japonica</name>
    <dbReference type="NCBI Taxonomy" id="151549"/>
    <lineage>
        <taxon>Eukaryota</taxon>
        <taxon>Metazoa</taxon>
        <taxon>Ecdysozoa</taxon>
        <taxon>Arthropoda</taxon>
        <taxon>Hexapoda</taxon>
        <taxon>Insecta</taxon>
        <taxon>Pterygota</taxon>
        <taxon>Neoptera</taxon>
        <taxon>Endopterygota</taxon>
        <taxon>Lepidoptera</taxon>
        <taxon>Glossata</taxon>
        <taxon>Ditrysia</taxon>
        <taxon>Tineoidea</taxon>
        <taxon>Psychidae</taxon>
        <taxon>Oiketicinae</taxon>
        <taxon>Eumeta</taxon>
    </lineage>
</organism>
<proteinExistence type="predicted"/>
<feature type="region of interest" description="Disordered" evidence="1">
    <location>
        <begin position="29"/>
        <end position="50"/>
    </location>
</feature>
<dbReference type="Proteomes" id="UP000299102">
    <property type="component" value="Unassembled WGS sequence"/>
</dbReference>
<feature type="compositionally biased region" description="Polar residues" evidence="1">
    <location>
        <begin position="35"/>
        <end position="45"/>
    </location>
</feature>
<gene>
    <name evidence="2" type="ORF">EVAR_94629_1</name>
</gene>
<dbReference type="EMBL" id="BGZK01000224">
    <property type="protein sequence ID" value="GBP29789.1"/>
    <property type="molecule type" value="Genomic_DNA"/>
</dbReference>
<reference evidence="2 3" key="1">
    <citation type="journal article" date="2019" name="Commun. Biol.">
        <title>The bagworm genome reveals a unique fibroin gene that provides high tensile strength.</title>
        <authorList>
            <person name="Kono N."/>
            <person name="Nakamura H."/>
            <person name="Ohtoshi R."/>
            <person name="Tomita M."/>
            <person name="Numata K."/>
            <person name="Arakawa K."/>
        </authorList>
    </citation>
    <scope>NUCLEOTIDE SEQUENCE [LARGE SCALE GENOMIC DNA]</scope>
</reference>
<name>A0A4C1UU18_EUMVA</name>